<evidence type="ECO:0000313" key="2">
    <source>
        <dbReference type="EMBL" id="GCB75582.1"/>
    </source>
</evidence>
<name>A0A401PR38_SCYTO</name>
<feature type="region of interest" description="Disordered" evidence="1">
    <location>
        <begin position="1"/>
        <end position="36"/>
    </location>
</feature>
<comment type="caution">
    <text evidence="2">The sequence shown here is derived from an EMBL/GenBank/DDBJ whole genome shotgun (WGS) entry which is preliminary data.</text>
</comment>
<feature type="non-terminal residue" evidence="2">
    <location>
        <position position="1"/>
    </location>
</feature>
<dbReference type="EMBL" id="BFAA01012507">
    <property type="protein sequence ID" value="GCB75582.1"/>
    <property type="molecule type" value="Genomic_DNA"/>
</dbReference>
<organism evidence="2 3">
    <name type="scientific">Scyliorhinus torazame</name>
    <name type="common">Cloudy catshark</name>
    <name type="synonym">Catulus torazame</name>
    <dbReference type="NCBI Taxonomy" id="75743"/>
    <lineage>
        <taxon>Eukaryota</taxon>
        <taxon>Metazoa</taxon>
        <taxon>Chordata</taxon>
        <taxon>Craniata</taxon>
        <taxon>Vertebrata</taxon>
        <taxon>Chondrichthyes</taxon>
        <taxon>Elasmobranchii</taxon>
        <taxon>Galeomorphii</taxon>
        <taxon>Galeoidea</taxon>
        <taxon>Carcharhiniformes</taxon>
        <taxon>Scyliorhinidae</taxon>
        <taxon>Scyliorhinus</taxon>
    </lineage>
</organism>
<gene>
    <name evidence="2" type="ORF">scyTo_0018233</name>
</gene>
<protein>
    <submittedName>
        <fullName evidence="2">Uncharacterized protein</fullName>
    </submittedName>
</protein>
<keyword evidence="3" id="KW-1185">Reference proteome</keyword>
<dbReference type="AlphaFoldDB" id="A0A401PR38"/>
<accession>A0A401PR38</accession>
<dbReference type="Proteomes" id="UP000288216">
    <property type="component" value="Unassembled WGS sequence"/>
</dbReference>
<evidence type="ECO:0000313" key="3">
    <source>
        <dbReference type="Proteomes" id="UP000288216"/>
    </source>
</evidence>
<sequence>PDPFTIARDCFRIGSQLPNSRGAQNNNEGQSKTVPK</sequence>
<evidence type="ECO:0000256" key="1">
    <source>
        <dbReference type="SAM" id="MobiDB-lite"/>
    </source>
</evidence>
<feature type="compositionally biased region" description="Polar residues" evidence="1">
    <location>
        <begin position="16"/>
        <end position="36"/>
    </location>
</feature>
<proteinExistence type="predicted"/>
<reference evidence="2 3" key="1">
    <citation type="journal article" date="2018" name="Nat. Ecol. Evol.">
        <title>Shark genomes provide insights into elasmobranch evolution and the origin of vertebrates.</title>
        <authorList>
            <person name="Hara Y"/>
            <person name="Yamaguchi K"/>
            <person name="Onimaru K"/>
            <person name="Kadota M"/>
            <person name="Koyanagi M"/>
            <person name="Keeley SD"/>
            <person name="Tatsumi K"/>
            <person name="Tanaka K"/>
            <person name="Motone F"/>
            <person name="Kageyama Y"/>
            <person name="Nozu R"/>
            <person name="Adachi N"/>
            <person name="Nishimura O"/>
            <person name="Nakagawa R"/>
            <person name="Tanegashima C"/>
            <person name="Kiyatake I"/>
            <person name="Matsumoto R"/>
            <person name="Murakumo K"/>
            <person name="Nishida K"/>
            <person name="Terakita A"/>
            <person name="Kuratani S"/>
            <person name="Sato K"/>
            <person name="Hyodo S Kuraku.S."/>
        </authorList>
    </citation>
    <scope>NUCLEOTIDE SEQUENCE [LARGE SCALE GENOMIC DNA]</scope>
</reference>